<proteinExistence type="predicted"/>
<name>A0A261FNP9_9BIFI</name>
<feature type="compositionally biased region" description="Polar residues" evidence="1">
    <location>
        <begin position="68"/>
        <end position="80"/>
    </location>
</feature>
<evidence type="ECO:0000256" key="1">
    <source>
        <dbReference type="SAM" id="MobiDB-lite"/>
    </source>
</evidence>
<protein>
    <submittedName>
        <fullName evidence="2">Uncharacterized protein</fullName>
    </submittedName>
</protein>
<evidence type="ECO:0000313" key="2">
    <source>
        <dbReference type="EMBL" id="OZG60718.1"/>
    </source>
</evidence>
<accession>A0A261FNP9</accession>
<dbReference type="EMBL" id="MWWX01000013">
    <property type="protein sequence ID" value="OZG60718.1"/>
    <property type="molecule type" value="Genomic_DNA"/>
</dbReference>
<dbReference type="RefSeq" id="WP_072727093.1">
    <property type="nucleotide sequence ID" value="NZ_BDIS01000035.1"/>
</dbReference>
<dbReference type="AlphaFoldDB" id="A0A261FNP9"/>
<keyword evidence="3" id="KW-1185">Reference proteome</keyword>
<comment type="caution">
    <text evidence="2">The sequence shown here is derived from an EMBL/GenBank/DDBJ whole genome shotgun (WGS) entry which is preliminary data.</text>
</comment>
<reference evidence="2 3" key="1">
    <citation type="journal article" date="2017" name="BMC Genomics">
        <title>Comparative genomic and phylogenomic analyses of the Bifidobacteriaceae family.</title>
        <authorList>
            <person name="Lugli G.A."/>
            <person name="Milani C."/>
            <person name="Turroni F."/>
            <person name="Duranti S."/>
            <person name="Mancabelli L."/>
            <person name="Mangifesta M."/>
            <person name="Ferrario C."/>
            <person name="Modesto M."/>
            <person name="Mattarelli P."/>
            <person name="Jiri K."/>
            <person name="van Sinderen D."/>
            <person name="Ventura M."/>
        </authorList>
    </citation>
    <scope>NUCLEOTIDE SEQUENCE [LARGE SCALE GENOMIC DNA]</scope>
    <source>
        <strain evidence="2 3">DSM 28807</strain>
    </source>
</reference>
<dbReference type="Proteomes" id="UP000216352">
    <property type="component" value="Unassembled WGS sequence"/>
</dbReference>
<feature type="region of interest" description="Disordered" evidence="1">
    <location>
        <begin position="131"/>
        <end position="155"/>
    </location>
</feature>
<feature type="compositionally biased region" description="Low complexity" evidence="1">
    <location>
        <begin position="134"/>
        <end position="147"/>
    </location>
</feature>
<organism evidence="2 3">
    <name type="scientific">Bifidobacterium lemurum</name>
    <dbReference type="NCBI Taxonomy" id="1603886"/>
    <lineage>
        <taxon>Bacteria</taxon>
        <taxon>Bacillati</taxon>
        <taxon>Actinomycetota</taxon>
        <taxon>Actinomycetes</taxon>
        <taxon>Bifidobacteriales</taxon>
        <taxon>Bifidobacteriaceae</taxon>
        <taxon>Bifidobacterium</taxon>
    </lineage>
</organism>
<feature type="compositionally biased region" description="Basic and acidic residues" evidence="1">
    <location>
        <begin position="83"/>
        <end position="105"/>
    </location>
</feature>
<sequence length="155" mass="16686">MIPRLNIAVGIGNDLTDLTVMATRMGWTITHHAADDLETALLAHMASAADAVIARDQNLAICMPLPSSPTDGSATGSTGPATDRQEPGHSGPKEQTTDRQEKDSRTAPTGLNVGTRRDVLAELARLERQIMSFGKQSGRQQIRQQTGTRKEQQPC</sequence>
<dbReference type="STRING" id="1603886.GCA_001895165_02259"/>
<dbReference type="OrthoDB" id="9896766at2"/>
<gene>
    <name evidence="2" type="ORF">BLEM_1687</name>
</gene>
<evidence type="ECO:0000313" key="3">
    <source>
        <dbReference type="Proteomes" id="UP000216352"/>
    </source>
</evidence>
<feature type="region of interest" description="Disordered" evidence="1">
    <location>
        <begin position="62"/>
        <end position="117"/>
    </location>
</feature>